<accession>A0A2K1KJ18</accession>
<organism evidence="1">
    <name type="scientific">Physcomitrium patens</name>
    <name type="common">Spreading-leaved earth moss</name>
    <name type="synonym">Physcomitrella patens</name>
    <dbReference type="NCBI Taxonomy" id="3218"/>
    <lineage>
        <taxon>Eukaryota</taxon>
        <taxon>Viridiplantae</taxon>
        <taxon>Streptophyta</taxon>
        <taxon>Embryophyta</taxon>
        <taxon>Bryophyta</taxon>
        <taxon>Bryophytina</taxon>
        <taxon>Bryopsida</taxon>
        <taxon>Funariidae</taxon>
        <taxon>Funariales</taxon>
        <taxon>Funariaceae</taxon>
        <taxon>Physcomitrium</taxon>
    </lineage>
</organism>
<evidence type="ECO:0000313" key="2">
    <source>
        <dbReference type="EnsemblPlants" id="Pp3c5_9500V3.1"/>
    </source>
</evidence>
<dbReference type="Gramene" id="Pp3c5_9500V3.1">
    <property type="protein sequence ID" value="Pp3c5_9500V3.1"/>
    <property type="gene ID" value="Pp3c5_9500"/>
</dbReference>
<protein>
    <submittedName>
        <fullName evidence="1 2">Uncharacterized protein</fullName>
    </submittedName>
</protein>
<dbReference type="Proteomes" id="UP000006727">
    <property type="component" value="Chromosome 5"/>
</dbReference>
<name>A0A2K1KJ18_PHYPA</name>
<dbReference type="AlphaFoldDB" id="A0A2K1KJ18"/>
<sequence length="32" mass="3698">MPAGGNEKPRSDWIGSDWVIGSITREHNYRMH</sequence>
<proteinExistence type="predicted"/>
<gene>
    <name evidence="1" type="ORF">PHYPA_007446</name>
</gene>
<evidence type="ECO:0000313" key="1">
    <source>
        <dbReference type="EMBL" id="PNR53771.1"/>
    </source>
</evidence>
<reference evidence="1 3" key="2">
    <citation type="journal article" date="2018" name="Plant J.">
        <title>The Physcomitrella patens chromosome-scale assembly reveals moss genome structure and evolution.</title>
        <authorList>
            <person name="Lang D."/>
            <person name="Ullrich K.K."/>
            <person name="Murat F."/>
            <person name="Fuchs J."/>
            <person name="Jenkins J."/>
            <person name="Haas F.B."/>
            <person name="Piednoel M."/>
            <person name="Gundlach H."/>
            <person name="Van Bel M."/>
            <person name="Meyberg R."/>
            <person name="Vives C."/>
            <person name="Morata J."/>
            <person name="Symeonidi A."/>
            <person name="Hiss M."/>
            <person name="Muchero W."/>
            <person name="Kamisugi Y."/>
            <person name="Saleh O."/>
            <person name="Blanc G."/>
            <person name="Decker E.L."/>
            <person name="van Gessel N."/>
            <person name="Grimwood J."/>
            <person name="Hayes R.D."/>
            <person name="Graham S.W."/>
            <person name="Gunter L.E."/>
            <person name="McDaniel S.F."/>
            <person name="Hoernstein S.N.W."/>
            <person name="Larsson A."/>
            <person name="Li F.W."/>
            <person name="Perroud P.F."/>
            <person name="Phillips J."/>
            <person name="Ranjan P."/>
            <person name="Rokshar D.S."/>
            <person name="Rothfels C.J."/>
            <person name="Schneider L."/>
            <person name="Shu S."/>
            <person name="Stevenson D.W."/>
            <person name="Thummler F."/>
            <person name="Tillich M."/>
            <person name="Villarreal Aguilar J.C."/>
            <person name="Widiez T."/>
            <person name="Wong G.K."/>
            <person name="Wymore A."/>
            <person name="Zhang Y."/>
            <person name="Zimmer A.D."/>
            <person name="Quatrano R.S."/>
            <person name="Mayer K.F.X."/>
            <person name="Goodstein D."/>
            <person name="Casacuberta J.M."/>
            <person name="Vandepoele K."/>
            <person name="Reski R."/>
            <person name="Cuming A.C."/>
            <person name="Tuskan G.A."/>
            <person name="Maumus F."/>
            <person name="Salse J."/>
            <person name="Schmutz J."/>
            <person name="Rensing S.A."/>
        </authorList>
    </citation>
    <scope>NUCLEOTIDE SEQUENCE [LARGE SCALE GENOMIC DNA]</scope>
    <source>
        <strain evidence="2 3">cv. Gransden 2004</strain>
    </source>
</reference>
<keyword evidence="3" id="KW-1185">Reference proteome</keyword>
<reference evidence="2" key="3">
    <citation type="submission" date="2020-12" db="UniProtKB">
        <authorList>
            <consortium name="EnsemblPlants"/>
        </authorList>
    </citation>
    <scope>IDENTIFICATION</scope>
</reference>
<reference evidence="1 3" key="1">
    <citation type="journal article" date="2008" name="Science">
        <title>The Physcomitrella genome reveals evolutionary insights into the conquest of land by plants.</title>
        <authorList>
            <person name="Rensing S."/>
            <person name="Lang D."/>
            <person name="Zimmer A."/>
            <person name="Terry A."/>
            <person name="Salamov A."/>
            <person name="Shapiro H."/>
            <person name="Nishiyama T."/>
            <person name="Perroud P.-F."/>
            <person name="Lindquist E."/>
            <person name="Kamisugi Y."/>
            <person name="Tanahashi T."/>
            <person name="Sakakibara K."/>
            <person name="Fujita T."/>
            <person name="Oishi K."/>
            <person name="Shin-I T."/>
            <person name="Kuroki Y."/>
            <person name="Toyoda A."/>
            <person name="Suzuki Y."/>
            <person name="Hashimoto A."/>
            <person name="Yamaguchi K."/>
            <person name="Sugano A."/>
            <person name="Kohara Y."/>
            <person name="Fujiyama A."/>
            <person name="Anterola A."/>
            <person name="Aoki S."/>
            <person name="Ashton N."/>
            <person name="Barbazuk W.B."/>
            <person name="Barker E."/>
            <person name="Bennetzen J."/>
            <person name="Bezanilla M."/>
            <person name="Blankenship R."/>
            <person name="Cho S.H."/>
            <person name="Dutcher S."/>
            <person name="Estelle M."/>
            <person name="Fawcett J.A."/>
            <person name="Gundlach H."/>
            <person name="Hanada K."/>
            <person name="Heyl A."/>
            <person name="Hicks K.A."/>
            <person name="Hugh J."/>
            <person name="Lohr M."/>
            <person name="Mayer K."/>
            <person name="Melkozernov A."/>
            <person name="Murata T."/>
            <person name="Nelson D."/>
            <person name="Pils B."/>
            <person name="Prigge M."/>
            <person name="Reiss B."/>
            <person name="Renner T."/>
            <person name="Rombauts S."/>
            <person name="Rushton P."/>
            <person name="Sanderfoot A."/>
            <person name="Schween G."/>
            <person name="Shiu S.-H."/>
            <person name="Stueber K."/>
            <person name="Theodoulou F.L."/>
            <person name="Tu H."/>
            <person name="Van de Peer Y."/>
            <person name="Verrier P.J."/>
            <person name="Waters E."/>
            <person name="Wood A."/>
            <person name="Yang L."/>
            <person name="Cove D."/>
            <person name="Cuming A."/>
            <person name="Hasebe M."/>
            <person name="Lucas S."/>
            <person name="Mishler D.B."/>
            <person name="Reski R."/>
            <person name="Grigoriev I."/>
            <person name="Quatrano R.S."/>
            <person name="Boore J.L."/>
        </authorList>
    </citation>
    <scope>NUCLEOTIDE SEQUENCE [LARGE SCALE GENOMIC DNA]</scope>
    <source>
        <strain evidence="2 3">cv. Gransden 2004</strain>
    </source>
</reference>
<dbReference type="InParanoid" id="A0A2K1KJ18"/>
<dbReference type="EnsemblPlants" id="Pp3c5_9500V3.1">
    <property type="protein sequence ID" value="Pp3c5_9500V3.1"/>
    <property type="gene ID" value="Pp3c5_9500"/>
</dbReference>
<dbReference type="EMBL" id="ABEU02000005">
    <property type="protein sequence ID" value="PNR53771.1"/>
    <property type="molecule type" value="Genomic_DNA"/>
</dbReference>
<evidence type="ECO:0000313" key="3">
    <source>
        <dbReference type="Proteomes" id="UP000006727"/>
    </source>
</evidence>